<feature type="transmembrane region" description="Helical" evidence="6">
    <location>
        <begin position="381"/>
        <end position="402"/>
    </location>
</feature>
<dbReference type="EMBL" id="CAJFCJ010000018">
    <property type="protein sequence ID" value="CAD5122839.1"/>
    <property type="molecule type" value="Genomic_DNA"/>
</dbReference>
<dbReference type="SUPFAM" id="SSF103473">
    <property type="entry name" value="MFS general substrate transporter"/>
    <property type="match status" value="1"/>
</dbReference>
<feature type="transmembrane region" description="Helical" evidence="6">
    <location>
        <begin position="466"/>
        <end position="483"/>
    </location>
</feature>
<organism evidence="7 8">
    <name type="scientific">Dimorphilus gyrociliatus</name>
    <dbReference type="NCBI Taxonomy" id="2664684"/>
    <lineage>
        <taxon>Eukaryota</taxon>
        <taxon>Metazoa</taxon>
        <taxon>Spiralia</taxon>
        <taxon>Lophotrochozoa</taxon>
        <taxon>Annelida</taxon>
        <taxon>Polychaeta</taxon>
        <taxon>Polychaeta incertae sedis</taxon>
        <taxon>Dinophilidae</taxon>
        <taxon>Dimorphilus</taxon>
    </lineage>
</organism>
<keyword evidence="8" id="KW-1185">Reference proteome</keyword>
<dbReference type="InterPro" id="IPR036259">
    <property type="entry name" value="MFS_trans_sf"/>
</dbReference>
<feature type="transmembrane region" description="Helical" evidence="6">
    <location>
        <begin position="225"/>
        <end position="249"/>
    </location>
</feature>
<feature type="transmembrane region" description="Helical" evidence="6">
    <location>
        <begin position="85"/>
        <end position="109"/>
    </location>
</feature>
<dbReference type="OrthoDB" id="6415790at2759"/>
<feature type="transmembrane region" description="Helical" evidence="6">
    <location>
        <begin position="49"/>
        <end position="73"/>
    </location>
</feature>
<feature type="transmembrane region" description="Helical" evidence="6">
    <location>
        <begin position="347"/>
        <end position="369"/>
    </location>
</feature>
<feature type="compositionally biased region" description="Polar residues" evidence="5">
    <location>
        <begin position="13"/>
        <end position="26"/>
    </location>
</feature>
<feature type="compositionally biased region" description="Basic residues" evidence="5">
    <location>
        <begin position="1"/>
        <end position="10"/>
    </location>
</feature>
<proteinExistence type="predicted"/>
<dbReference type="GO" id="GO:0016020">
    <property type="term" value="C:membrane"/>
    <property type="evidence" value="ECO:0007669"/>
    <property type="project" value="UniProtKB-SubCell"/>
</dbReference>
<gene>
    <name evidence="7" type="ORF">DGYR_LOCUS10589</name>
</gene>
<dbReference type="GO" id="GO:0035348">
    <property type="term" value="P:acetyl-CoA transmembrane transport"/>
    <property type="evidence" value="ECO:0007669"/>
    <property type="project" value="InterPro"/>
</dbReference>
<feature type="transmembrane region" description="Helical" evidence="6">
    <location>
        <begin position="121"/>
        <end position="140"/>
    </location>
</feature>
<dbReference type="PANTHER" id="PTHR12778:SF9">
    <property type="entry name" value="ACETYL-COENZYME A TRANSPORTER 1"/>
    <property type="match status" value="1"/>
</dbReference>
<accession>A0A7I8W2P4</accession>
<dbReference type="PANTHER" id="PTHR12778">
    <property type="entry name" value="SOLUTE CARRIER FAMILY 33 ACETYL-COA TRANSPORTER -RELATED"/>
    <property type="match status" value="1"/>
</dbReference>
<dbReference type="InterPro" id="IPR024371">
    <property type="entry name" value="AcetylCoA_trans_1-like"/>
</dbReference>
<evidence type="ECO:0000313" key="7">
    <source>
        <dbReference type="EMBL" id="CAD5122839.1"/>
    </source>
</evidence>
<dbReference type="Pfam" id="PF13000">
    <property type="entry name" value="Acatn"/>
    <property type="match status" value="2"/>
</dbReference>
<feature type="transmembrane region" description="Helical" evidence="6">
    <location>
        <begin position="180"/>
        <end position="205"/>
    </location>
</feature>
<protein>
    <submittedName>
        <fullName evidence="7">DgyrCDS11243</fullName>
    </submittedName>
</protein>
<evidence type="ECO:0000256" key="6">
    <source>
        <dbReference type="SAM" id="Phobius"/>
    </source>
</evidence>
<evidence type="ECO:0000256" key="4">
    <source>
        <dbReference type="ARBA" id="ARBA00023136"/>
    </source>
</evidence>
<keyword evidence="2 6" id="KW-0812">Transmembrane</keyword>
<dbReference type="InterPro" id="IPR004752">
    <property type="entry name" value="AmpG_permease/AT-1"/>
</dbReference>
<comment type="subcellular location">
    <subcellularLocation>
        <location evidence="1">Membrane</location>
        <topology evidence="1">Multi-pass membrane protein</topology>
    </subcellularLocation>
</comment>
<sequence length="510" mass="56771">MQNEAKRRKATAPENSELNNMANSDNYENKSNKDCQQMCTQIEGDRKNIALLMFLYVLQGIPLGLAGAIPYLLSTRKVSYNDQALFSFVYWPFSVKLLWAPIVDSLYITSFGRRKSWLVPVQYLIGIFMLALSLFISQIMDEGNLNIYLLTAIFFLLNFLAATQDIAVDGWALTMLSRQNVAWASTCNTVGQTAGYFIGNVVFLALESPDFCNNFLRSTPYPTGIVTLSTFLKGCGIVFLITTTLVSVFKKERNAAAENNDEEFGLIETYKLLLCIFKLKSIGKLVVVLLTCKIGFAACDAVTALKLIEGGVPREKLALFSIPMIPVQIILPIFISKYTTGPNPMNVFLKAIPFRLLGGAWLAVLVWWAPKTADDKGTIAGYFYIVLLISYALHQVTIYSMYVAGMSFSATISDPAIGGTYMTLLNTISNFGGNWPGTVALWMVEPLTMKTCQADGGSCVTRIDGYYIESFVCFIIGFIWLGWKAKTVRELQQLRKDEWTIKKTATKPSL</sequence>
<feature type="transmembrane region" description="Helical" evidence="6">
    <location>
        <begin position="317"/>
        <end position="335"/>
    </location>
</feature>
<feature type="transmembrane region" description="Helical" evidence="6">
    <location>
        <begin position="146"/>
        <end position="168"/>
    </location>
</feature>
<feature type="region of interest" description="Disordered" evidence="5">
    <location>
        <begin position="1"/>
        <end position="30"/>
    </location>
</feature>
<name>A0A7I8W2P4_9ANNE</name>
<evidence type="ECO:0000256" key="1">
    <source>
        <dbReference type="ARBA" id="ARBA00004141"/>
    </source>
</evidence>
<dbReference type="Proteomes" id="UP000549394">
    <property type="component" value="Unassembled WGS sequence"/>
</dbReference>
<dbReference type="GO" id="GO:0008521">
    <property type="term" value="F:acetyl-CoA transmembrane transporter activity"/>
    <property type="evidence" value="ECO:0007669"/>
    <property type="project" value="InterPro"/>
</dbReference>
<evidence type="ECO:0000256" key="3">
    <source>
        <dbReference type="ARBA" id="ARBA00022989"/>
    </source>
</evidence>
<comment type="caution">
    <text evidence="7">The sequence shown here is derived from an EMBL/GenBank/DDBJ whole genome shotgun (WGS) entry which is preliminary data.</text>
</comment>
<keyword evidence="3 6" id="KW-1133">Transmembrane helix</keyword>
<evidence type="ECO:0000256" key="2">
    <source>
        <dbReference type="ARBA" id="ARBA00022692"/>
    </source>
</evidence>
<dbReference type="AlphaFoldDB" id="A0A7I8W2P4"/>
<keyword evidence="4 6" id="KW-0472">Membrane</keyword>
<evidence type="ECO:0000256" key="5">
    <source>
        <dbReference type="SAM" id="MobiDB-lite"/>
    </source>
</evidence>
<evidence type="ECO:0000313" key="8">
    <source>
        <dbReference type="Proteomes" id="UP000549394"/>
    </source>
</evidence>
<reference evidence="7 8" key="1">
    <citation type="submission" date="2020-08" db="EMBL/GenBank/DDBJ databases">
        <authorList>
            <person name="Hejnol A."/>
        </authorList>
    </citation>
    <scope>NUCLEOTIDE SEQUENCE [LARGE SCALE GENOMIC DNA]</scope>
</reference>